<reference evidence="3" key="1">
    <citation type="submission" date="2017-05" db="EMBL/GenBank/DDBJ databases">
        <authorList>
            <person name="Rodrigo-Torres L."/>
            <person name="Arahal R. D."/>
            <person name="Lucena T."/>
        </authorList>
    </citation>
    <scope>NUCLEOTIDE SEQUENCE [LARGE SCALE GENOMIC DNA]</scope>
    <source>
        <strain evidence="3">CECT 8649</strain>
    </source>
</reference>
<evidence type="ECO:0000256" key="1">
    <source>
        <dbReference type="SAM" id="MobiDB-lite"/>
    </source>
</evidence>
<gene>
    <name evidence="2" type="ORF">TRP8649_01911</name>
</gene>
<keyword evidence="3" id="KW-1185">Reference proteome</keyword>
<feature type="region of interest" description="Disordered" evidence="1">
    <location>
        <begin position="1"/>
        <end position="70"/>
    </location>
</feature>
<name>A0A238JAR5_9RHOB</name>
<accession>A0A238JAR5</accession>
<dbReference type="EMBL" id="FXXP01000001">
    <property type="protein sequence ID" value="SMX27801.1"/>
    <property type="molecule type" value="Genomic_DNA"/>
</dbReference>
<organism evidence="2 3">
    <name type="scientific">Pelagimonas phthalicica</name>
    <dbReference type="NCBI Taxonomy" id="1037362"/>
    <lineage>
        <taxon>Bacteria</taxon>
        <taxon>Pseudomonadati</taxon>
        <taxon>Pseudomonadota</taxon>
        <taxon>Alphaproteobacteria</taxon>
        <taxon>Rhodobacterales</taxon>
        <taxon>Roseobacteraceae</taxon>
        <taxon>Pelagimonas</taxon>
    </lineage>
</organism>
<dbReference type="Proteomes" id="UP000225972">
    <property type="component" value="Unassembled WGS sequence"/>
</dbReference>
<evidence type="ECO:0000313" key="3">
    <source>
        <dbReference type="Proteomes" id="UP000225972"/>
    </source>
</evidence>
<evidence type="ECO:0000313" key="2">
    <source>
        <dbReference type="EMBL" id="SMX27801.1"/>
    </source>
</evidence>
<protein>
    <submittedName>
        <fullName evidence="2">Uncharacterized protein</fullName>
    </submittedName>
</protein>
<proteinExistence type="predicted"/>
<sequence length="70" mass="7303">MLSAAWEKVFSRRGQANGDRSGSGSGRGDRDQSVKNKAPIQGANNMGRACAVDAMRKMGHSPAQEAGVKG</sequence>
<dbReference type="AlphaFoldDB" id="A0A238JAR5"/>